<reference evidence="1" key="1">
    <citation type="submission" date="2022-01" db="EMBL/GenBank/DDBJ databases">
        <authorList>
            <person name="King R."/>
        </authorList>
    </citation>
    <scope>NUCLEOTIDE SEQUENCE</scope>
</reference>
<sequence>MSDVRLKVRLSKKILSKIKNLPPTTEAFKLHVKRCHFHACTWNAEASSFSPSLNPIDYGWAKNKATHSLVPIQLLSNKKLTPPKLLKSLRCSCSSEESCSIARCSCTHVGLPCN</sequence>
<organism evidence="1 2">
    <name type="scientific">Psylliodes chrysocephalus</name>
    <dbReference type="NCBI Taxonomy" id="3402493"/>
    <lineage>
        <taxon>Eukaryota</taxon>
        <taxon>Metazoa</taxon>
        <taxon>Ecdysozoa</taxon>
        <taxon>Arthropoda</taxon>
        <taxon>Hexapoda</taxon>
        <taxon>Insecta</taxon>
        <taxon>Pterygota</taxon>
        <taxon>Neoptera</taxon>
        <taxon>Endopterygota</taxon>
        <taxon>Coleoptera</taxon>
        <taxon>Polyphaga</taxon>
        <taxon>Cucujiformia</taxon>
        <taxon>Chrysomeloidea</taxon>
        <taxon>Chrysomelidae</taxon>
        <taxon>Galerucinae</taxon>
        <taxon>Alticini</taxon>
        <taxon>Psylliodes</taxon>
    </lineage>
</organism>
<gene>
    <name evidence="1" type="ORF">PSYICH_LOCUS8826</name>
</gene>
<protein>
    <submittedName>
        <fullName evidence="1">Uncharacterized protein</fullName>
    </submittedName>
</protein>
<proteinExistence type="predicted"/>
<dbReference type="OrthoDB" id="6711362at2759"/>
<keyword evidence="2" id="KW-1185">Reference proteome</keyword>
<dbReference type="EMBL" id="OV651815">
    <property type="protein sequence ID" value="CAH1107943.1"/>
    <property type="molecule type" value="Genomic_DNA"/>
</dbReference>
<dbReference type="Proteomes" id="UP001153636">
    <property type="component" value="Chromosome 3"/>
</dbReference>
<name>A0A9P0GC78_9CUCU</name>
<evidence type="ECO:0000313" key="2">
    <source>
        <dbReference type="Proteomes" id="UP001153636"/>
    </source>
</evidence>
<dbReference type="AlphaFoldDB" id="A0A9P0GC78"/>
<evidence type="ECO:0000313" key="1">
    <source>
        <dbReference type="EMBL" id="CAH1107943.1"/>
    </source>
</evidence>
<accession>A0A9P0GC78</accession>